<dbReference type="InterPro" id="IPR051448">
    <property type="entry name" value="CdaR-like_regulators"/>
</dbReference>
<feature type="domain" description="CdaR GGDEF-like" evidence="3">
    <location>
        <begin position="279"/>
        <end position="395"/>
    </location>
</feature>
<dbReference type="InterPro" id="IPR041522">
    <property type="entry name" value="CdaR_GGDEF"/>
</dbReference>
<dbReference type="PANTHER" id="PTHR33744:SF15">
    <property type="entry name" value="CARBOHYDRATE DIACID REGULATOR"/>
    <property type="match status" value="1"/>
</dbReference>
<accession>A0A9D2D144</accession>
<dbReference type="InterPro" id="IPR042070">
    <property type="entry name" value="PucR_C-HTH_sf"/>
</dbReference>
<feature type="domain" description="PucR C-terminal helix-turn-helix" evidence="2">
    <location>
        <begin position="450"/>
        <end position="505"/>
    </location>
</feature>
<reference evidence="4" key="1">
    <citation type="journal article" date="2021" name="PeerJ">
        <title>Extensive microbial diversity within the chicken gut microbiome revealed by metagenomics and culture.</title>
        <authorList>
            <person name="Gilroy R."/>
            <person name="Ravi A."/>
            <person name="Getino M."/>
            <person name="Pursley I."/>
            <person name="Horton D.L."/>
            <person name="Alikhan N.F."/>
            <person name="Baker D."/>
            <person name="Gharbi K."/>
            <person name="Hall N."/>
            <person name="Watson M."/>
            <person name="Adriaenssens E.M."/>
            <person name="Foster-Nyarko E."/>
            <person name="Jarju S."/>
            <person name="Secka A."/>
            <person name="Antonio M."/>
            <person name="Oren A."/>
            <person name="Chaudhuri R.R."/>
            <person name="La Ragione R."/>
            <person name="Hildebrand F."/>
            <person name="Pallen M.J."/>
        </authorList>
    </citation>
    <scope>NUCLEOTIDE SEQUENCE</scope>
    <source>
        <strain evidence="4">CHK192-9172</strain>
    </source>
</reference>
<evidence type="ECO:0000259" key="3">
    <source>
        <dbReference type="Pfam" id="PF17853"/>
    </source>
</evidence>
<evidence type="ECO:0000313" key="4">
    <source>
        <dbReference type="EMBL" id="HIZ06600.1"/>
    </source>
</evidence>
<protein>
    <submittedName>
        <fullName evidence="4">Helix-turn-helix domain-containing protein</fullName>
    </submittedName>
</protein>
<organism evidence="4 5">
    <name type="scientific">Candidatus Eubacterium avistercoris</name>
    <dbReference type="NCBI Taxonomy" id="2838567"/>
    <lineage>
        <taxon>Bacteria</taxon>
        <taxon>Bacillati</taxon>
        <taxon>Bacillota</taxon>
        <taxon>Clostridia</taxon>
        <taxon>Eubacteriales</taxon>
        <taxon>Eubacteriaceae</taxon>
        <taxon>Eubacterium</taxon>
    </lineage>
</organism>
<dbReference type="EMBL" id="DXCH01000041">
    <property type="protein sequence ID" value="HIZ06600.1"/>
    <property type="molecule type" value="Genomic_DNA"/>
</dbReference>
<evidence type="ECO:0000256" key="1">
    <source>
        <dbReference type="ARBA" id="ARBA00006754"/>
    </source>
</evidence>
<evidence type="ECO:0000313" key="5">
    <source>
        <dbReference type="Proteomes" id="UP000824024"/>
    </source>
</evidence>
<comment type="caution">
    <text evidence="4">The sequence shown here is derived from an EMBL/GenBank/DDBJ whole genome shotgun (WGS) entry which is preliminary data.</text>
</comment>
<name>A0A9D2D144_9FIRM</name>
<reference evidence="4" key="2">
    <citation type="submission" date="2021-04" db="EMBL/GenBank/DDBJ databases">
        <authorList>
            <person name="Gilroy R."/>
        </authorList>
    </citation>
    <scope>NUCLEOTIDE SEQUENCE</scope>
    <source>
        <strain evidence="4">CHK192-9172</strain>
    </source>
</reference>
<dbReference type="Gene3D" id="1.10.10.2840">
    <property type="entry name" value="PucR C-terminal helix-turn-helix domain"/>
    <property type="match status" value="1"/>
</dbReference>
<dbReference type="Pfam" id="PF17853">
    <property type="entry name" value="GGDEF_2"/>
    <property type="match status" value="1"/>
</dbReference>
<gene>
    <name evidence="4" type="ORF">IAA08_01540</name>
</gene>
<dbReference type="PANTHER" id="PTHR33744">
    <property type="entry name" value="CARBOHYDRATE DIACID REGULATOR"/>
    <property type="match status" value="1"/>
</dbReference>
<comment type="similarity">
    <text evidence="1">Belongs to the CdaR family.</text>
</comment>
<dbReference type="Pfam" id="PF13556">
    <property type="entry name" value="HTH_30"/>
    <property type="match status" value="1"/>
</dbReference>
<dbReference type="InterPro" id="IPR025736">
    <property type="entry name" value="PucR_C-HTH_dom"/>
</dbReference>
<sequence length="511" mass="59502">MVSAKSVIQHIVETFQLIVIDSYEEKRMINRVDILGPDVIFDPGTLYIAPGKDRPDIRPPESHCTYLLLTSDSLENSCGFSPIRISQMPDPRTLFTAINNFLKQESITETHITQLYHALYYGHGLKDIVTKAEDFLHHPISICDASYNIIEKSPMMDHMPYGIERNETRTFLTGSEIESLKRLRIENKIYESRRAFFSRTADHPDTNWIFCAIRIQNVMAGYVAVCLESNIEATDYDLRITTVLADICAIEMQKHDFFVTRSGMKYENFLVDLLEGRFHDVNLISSRLELLDRKFCQFFCLVVFMCTEPHDSNLFNKRQMSTLRTVYPNSMSVVYQDMIVLFLNQDTPILLNEKFTEPLKNFAGLNHMKAGISQPFTDILKIKTFYEQALRTLELGDSARNTDILYFSSELLPEYLFASADYTGLEVGIHHHLKQLMDHDRKNHTEFILTLRSYLDNNRNATKTAEHLHIHRSTFFYRVKKIEELLDISLTDSHLLFLYELSFKIWDYLSR</sequence>
<proteinExistence type="inferred from homology"/>
<dbReference type="AlphaFoldDB" id="A0A9D2D144"/>
<evidence type="ECO:0000259" key="2">
    <source>
        <dbReference type="Pfam" id="PF13556"/>
    </source>
</evidence>
<dbReference type="Proteomes" id="UP000824024">
    <property type="component" value="Unassembled WGS sequence"/>
</dbReference>